<proteinExistence type="predicted"/>
<gene>
    <name evidence="2" type="primary">ORF172455</name>
    <name evidence="1" type="synonym">ORF172430</name>
</gene>
<evidence type="ECO:0000313" key="1">
    <source>
        <dbReference type="EMBL" id="CEK89689.1"/>
    </source>
</evidence>
<evidence type="ECO:0000313" key="2">
    <source>
        <dbReference type="EMBL" id="CEK89697.1"/>
    </source>
</evidence>
<organism evidence="2">
    <name type="scientific">Arion vulgaris</name>
    <dbReference type="NCBI Taxonomy" id="1028688"/>
    <lineage>
        <taxon>Eukaryota</taxon>
        <taxon>Metazoa</taxon>
        <taxon>Spiralia</taxon>
        <taxon>Lophotrochozoa</taxon>
        <taxon>Mollusca</taxon>
        <taxon>Gastropoda</taxon>
        <taxon>Heterobranchia</taxon>
        <taxon>Euthyneura</taxon>
        <taxon>Panpulmonata</taxon>
        <taxon>Eupulmonata</taxon>
        <taxon>Stylommatophora</taxon>
        <taxon>Helicina</taxon>
        <taxon>Arionoidea</taxon>
        <taxon>Arionidae</taxon>
        <taxon>Arion</taxon>
    </lineage>
</organism>
<dbReference type="AlphaFoldDB" id="A0A0B7B9W3"/>
<accession>A0A0B7B9W3</accession>
<sequence>MKPSIMCVKICGLTIALCFSTTGTVLESGAAWESGWGGLVSLISVISPAASMAALILRPDLTTSEVMIAGFSSTTTSSIVIVSPDVAGLNLDAVLTSELLLPPPVLPPPAAAPEDDAATAALIFAFNANSTVVDVVALVGGFPVPTSESDGLMVCVVKATTSETCGGTDTLDNIGGVASLPGVGIGKAAATQTKVGVVVGSDVTTAVVKVAVVVVVADITVDLTTAVFEGGMVIEGVDVLGRALGLGLAALGTPGTLSRAGCETLGCILAVTCARDTDGSMTFPEMLVFPTCCCCCCACCCC</sequence>
<dbReference type="EMBL" id="HACG01042824">
    <property type="protein sequence ID" value="CEK89689.1"/>
    <property type="molecule type" value="Transcribed_RNA"/>
</dbReference>
<protein>
    <submittedName>
        <fullName evidence="2">Uncharacterized protein</fullName>
    </submittedName>
</protein>
<dbReference type="EMBL" id="HACG01042832">
    <property type="protein sequence ID" value="CEK89697.1"/>
    <property type="molecule type" value="Transcribed_RNA"/>
</dbReference>
<name>A0A0B7B9W3_9EUPU</name>
<reference evidence="2" key="1">
    <citation type="submission" date="2014-12" db="EMBL/GenBank/DDBJ databases">
        <title>Insight into the proteome of Arion vulgaris.</title>
        <authorList>
            <person name="Aradska J."/>
            <person name="Bulat T."/>
            <person name="Smidak R."/>
            <person name="Sarate P."/>
            <person name="Gangsoo J."/>
            <person name="Sialana F."/>
            <person name="Bilban M."/>
            <person name="Lubec G."/>
        </authorList>
    </citation>
    <scope>NUCLEOTIDE SEQUENCE</scope>
    <source>
        <tissue evidence="2">Skin</tissue>
    </source>
</reference>